<feature type="repeat" description="PPR" evidence="2">
    <location>
        <begin position="705"/>
        <end position="739"/>
    </location>
</feature>
<dbReference type="InterPro" id="IPR002885">
    <property type="entry name" value="PPR_rpt"/>
</dbReference>
<dbReference type="NCBIfam" id="TIGR00756">
    <property type="entry name" value="PPR"/>
    <property type="match status" value="12"/>
</dbReference>
<feature type="repeat" description="PPR" evidence="2">
    <location>
        <begin position="949"/>
        <end position="983"/>
    </location>
</feature>
<protein>
    <recommendedName>
        <fullName evidence="4">PROP1-like PPR domain-containing protein</fullName>
    </recommendedName>
</protein>
<dbReference type="Pfam" id="PF13041">
    <property type="entry name" value="PPR_2"/>
    <property type="match status" value="4"/>
</dbReference>
<dbReference type="PROSITE" id="PS51375">
    <property type="entry name" value="PPR"/>
    <property type="match status" value="13"/>
</dbReference>
<sequence length="1070" mass="120981">MESLHFSSSFLCTSPLTTASPLTKTPSKIRIRVSIRSSVTPDPWSLSDGNPDRPKPKSKHPKNPLSDDNARRIIKSKAQYLSALRRNQGPHAQTPKWIKRTPEQMVRYLQDDRNGHLYGRHVVAAIKRVRALSEKAEGEYDMRTVMSSFVGKLSFREMCVVLKEQKGWRQVRDLFSWMKLQLSYRPSVIVYTIVVRTYGQIGKIKLAEQTFLEMLEAGCEPDEVACGTMLCTYARWGRDKAMLAFYSAVQQRGILLSVAVYNFMLSSLQKKSLHQKVVQVWRQMVGEGVVPNKFTYTVVITSLVKQGLIEEALKSFEESKNGGFVPEEATYSLLISLSTKNGDYDQALALYEDMRSRRIVPSNYTCASLLTLYYKKEDYSKALSLFSEMEKKKIAADEVIYGLLIRVYGKLGLYEEARTTFKEMEQLGLLSDEKTYLAMAQVNLNAGNYDKALEVIELMKSRNNIWLSRFAYIVLLQCYVMKEDLSSAEVTFQALSKTGLPDAGSCNDMLNLYIRLNLMEKAKDFIAQIRRDRVDFDEELCRTVMSVYCKEGMIRDTEQVIEELGTSRLFKDSRFIQTISRAMCEHKEDQQLEGKLVTFFQPDSVALGLVLSLYLANGNMSKTEKVVALLLETSGGLSTASQLIRNIIREGDAYKAEIRINQLLKLGCRVDNATISSLISLYGKKRKLKKAQEIFTAFADSPLAKKLLCNSMLDAYAKCGKSEETYFLYKQLTEEGHDLDAVAISIVVNALTHSGKHKEAENVIRQSLEHRLELDTVAYNTFIKAMLEAGRLHFASSVYENMLSEGVTPSIQTYNTMISVYGRGRKLDRAVEMFNTAHSLGLSVDEKAYMNLISYYGKAGKRHEASMLFAKMREGIKPGMVSYNMMMNVYATGGLYQEAEELFEAMKQDGWSPDSFTYLSLIRAYTESLKYSEAKEIINSMQQNGVYPSCSHFNLILSAFAKMGLIGEAERIYEELLAAGLNPDVACYGTMLRGYMDYGHVEEGIKFFEQISESIKDDRFILSAAVHFYKSVGKEVQADSVLHSMSSMGISFLENLEVGSKLKSPPVLQN</sequence>
<feature type="repeat" description="PPR" evidence="2">
    <location>
        <begin position="362"/>
        <end position="396"/>
    </location>
</feature>
<evidence type="ECO:0000256" key="2">
    <source>
        <dbReference type="PROSITE-ProRule" id="PRU00708"/>
    </source>
</evidence>
<evidence type="ECO:0000313" key="6">
    <source>
        <dbReference type="Proteomes" id="UP001457282"/>
    </source>
</evidence>
<evidence type="ECO:0000313" key="5">
    <source>
        <dbReference type="EMBL" id="KAK9914695.1"/>
    </source>
</evidence>
<keyword evidence="6" id="KW-1185">Reference proteome</keyword>
<name>A0AAW1W7B3_RUBAR</name>
<dbReference type="Gene3D" id="1.25.40.10">
    <property type="entry name" value="Tetratricopeptide repeat domain"/>
    <property type="match status" value="8"/>
</dbReference>
<feature type="repeat" description="PPR" evidence="2">
    <location>
        <begin position="292"/>
        <end position="326"/>
    </location>
</feature>
<feature type="repeat" description="PPR" evidence="2">
    <location>
        <begin position="914"/>
        <end position="948"/>
    </location>
</feature>
<dbReference type="InterPro" id="IPR011990">
    <property type="entry name" value="TPR-like_helical_dom_sf"/>
</dbReference>
<evidence type="ECO:0000256" key="1">
    <source>
        <dbReference type="ARBA" id="ARBA00022737"/>
    </source>
</evidence>
<evidence type="ECO:0000259" key="4">
    <source>
        <dbReference type="Pfam" id="PF17177"/>
    </source>
</evidence>
<feature type="repeat" description="PPR" evidence="2">
    <location>
        <begin position="775"/>
        <end position="809"/>
    </location>
</feature>
<dbReference type="EMBL" id="JBEDUW010000007">
    <property type="protein sequence ID" value="KAK9914695.1"/>
    <property type="molecule type" value="Genomic_DNA"/>
</dbReference>
<dbReference type="SUPFAM" id="SSF81901">
    <property type="entry name" value="HCP-like"/>
    <property type="match status" value="1"/>
</dbReference>
<dbReference type="AlphaFoldDB" id="A0AAW1W7B3"/>
<dbReference type="PANTHER" id="PTHR46862:SF5">
    <property type="entry name" value="OS02G0170000 PROTEIN"/>
    <property type="match status" value="1"/>
</dbReference>
<accession>A0AAW1W7B3</accession>
<feature type="repeat" description="PPR" evidence="2">
    <location>
        <begin position="327"/>
        <end position="361"/>
    </location>
</feature>
<feature type="repeat" description="PPR" evidence="2">
    <location>
        <begin position="187"/>
        <end position="221"/>
    </location>
</feature>
<feature type="repeat" description="PPR" evidence="2">
    <location>
        <begin position="397"/>
        <end position="431"/>
    </location>
</feature>
<feature type="repeat" description="PPR" evidence="2">
    <location>
        <begin position="257"/>
        <end position="291"/>
    </location>
</feature>
<evidence type="ECO:0000256" key="3">
    <source>
        <dbReference type="SAM" id="MobiDB-lite"/>
    </source>
</evidence>
<keyword evidence="1" id="KW-0677">Repeat</keyword>
<organism evidence="5 6">
    <name type="scientific">Rubus argutus</name>
    <name type="common">Southern blackberry</name>
    <dbReference type="NCBI Taxonomy" id="59490"/>
    <lineage>
        <taxon>Eukaryota</taxon>
        <taxon>Viridiplantae</taxon>
        <taxon>Streptophyta</taxon>
        <taxon>Embryophyta</taxon>
        <taxon>Tracheophyta</taxon>
        <taxon>Spermatophyta</taxon>
        <taxon>Magnoliopsida</taxon>
        <taxon>eudicotyledons</taxon>
        <taxon>Gunneridae</taxon>
        <taxon>Pentapetalae</taxon>
        <taxon>rosids</taxon>
        <taxon>fabids</taxon>
        <taxon>Rosales</taxon>
        <taxon>Rosaceae</taxon>
        <taxon>Rosoideae</taxon>
        <taxon>Rosoideae incertae sedis</taxon>
        <taxon>Rubus</taxon>
    </lineage>
</organism>
<feature type="repeat" description="PPR" evidence="2">
    <location>
        <begin position="984"/>
        <end position="1014"/>
    </location>
</feature>
<dbReference type="Proteomes" id="UP001457282">
    <property type="component" value="Unassembled WGS sequence"/>
</dbReference>
<feature type="repeat" description="PPR" evidence="2">
    <location>
        <begin position="879"/>
        <end position="913"/>
    </location>
</feature>
<gene>
    <name evidence="5" type="ORF">M0R45_038457</name>
</gene>
<proteinExistence type="predicted"/>
<dbReference type="PANTHER" id="PTHR46862">
    <property type="entry name" value="OS07G0661900 PROTEIN"/>
    <property type="match status" value="1"/>
</dbReference>
<dbReference type="InterPro" id="IPR033443">
    <property type="entry name" value="PROP1-like_PPR_dom"/>
</dbReference>
<feature type="region of interest" description="Disordered" evidence="3">
    <location>
        <begin position="39"/>
        <end position="69"/>
    </location>
</feature>
<dbReference type="Pfam" id="PF01535">
    <property type="entry name" value="PPR"/>
    <property type="match status" value="7"/>
</dbReference>
<feature type="repeat" description="PPR" evidence="2">
    <location>
        <begin position="810"/>
        <end position="844"/>
    </location>
</feature>
<feature type="domain" description="PROP1-like PPR" evidence="4">
    <location>
        <begin position="309"/>
        <end position="412"/>
    </location>
</feature>
<dbReference type="SUPFAM" id="SSF48452">
    <property type="entry name" value="TPR-like"/>
    <property type="match status" value="1"/>
</dbReference>
<comment type="caution">
    <text evidence="5">The sequence shown here is derived from an EMBL/GenBank/DDBJ whole genome shotgun (WGS) entry which is preliminary data.</text>
</comment>
<dbReference type="Pfam" id="PF17177">
    <property type="entry name" value="PPR_long"/>
    <property type="match status" value="1"/>
</dbReference>
<reference evidence="5 6" key="1">
    <citation type="journal article" date="2023" name="G3 (Bethesda)">
        <title>A chromosome-length genome assembly and annotation of blackberry (Rubus argutus, cv. 'Hillquist').</title>
        <authorList>
            <person name="Bruna T."/>
            <person name="Aryal R."/>
            <person name="Dudchenko O."/>
            <person name="Sargent D.J."/>
            <person name="Mead D."/>
            <person name="Buti M."/>
            <person name="Cavallini A."/>
            <person name="Hytonen T."/>
            <person name="Andres J."/>
            <person name="Pham M."/>
            <person name="Weisz D."/>
            <person name="Mascagni F."/>
            <person name="Usai G."/>
            <person name="Natali L."/>
            <person name="Bassil N."/>
            <person name="Fernandez G.E."/>
            <person name="Lomsadze A."/>
            <person name="Armour M."/>
            <person name="Olukolu B."/>
            <person name="Poorten T."/>
            <person name="Britton C."/>
            <person name="Davik J."/>
            <person name="Ashrafi H."/>
            <person name="Aiden E.L."/>
            <person name="Borodovsky M."/>
            <person name="Worthington M."/>
        </authorList>
    </citation>
    <scope>NUCLEOTIDE SEQUENCE [LARGE SCALE GENOMIC DNA]</scope>
    <source>
        <strain evidence="5">PI 553951</strain>
    </source>
</reference>